<evidence type="ECO:0000313" key="1">
    <source>
        <dbReference type="EMBL" id="AMJ98523.1"/>
    </source>
</evidence>
<dbReference type="EMBL" id="CP014323">
    <property type="protein sequence ID" value="AMJ98523.1"/>
    <property type="molecule type" value="Genomic_DNA"/>
</dbReference>
<sequence>MITKLKNLIHRKKVSAYLYEEYQLAYEILCLIPVKSYFGKELPTNPISPPFFRASCLPASNKRVHNAVKAYMPFLLYNVFKFYGAPKDKLLLDSLHKLDVELRRLKDKGNPWVRFGVWVANSDMGLKECLSSVPQEEQVELNLSRPEYDMVLDESVSEINKWFLENWESQKKWLSQLELSTTS</sequence>
<dbReference type="Proteomes" id="UP000063991">
    <property type="component" value="Chromosome"/>
</dbReference>
<dbReference type="RefSeq" id="WP_061095068.1">
    <property type="nucleotide sequence ID" value="NZ_CP014323.1"/>
</dbReference>
<dbReference type="AlphaFoldDB" id="A0A126PZT7"/>
<name>A0A126PZT7_ALTMA</name>
<protein>
    <submittedName>
        <fullName evidence="1">Uncharacterized protein</fullName>
    </submittedName>
</protein>
<gene>
    <name evidence="1" type="ORF">AVL55_10305</name>
</gene>
<dbReference type="OrthoDB" id="6383262at2"/>
<evidence type="ECO:0000313" key="2">
    <source>
        <dbReference type="Proteomes" id="UP000063991"/>
    </source>
</evidence>
<organism evidence="1 2">
    <name type="scientific">Alteromonas macleodii</name>
    <name type="common">Pseudoalteromonas macleodii</name>
    <dbReference type="NCBI Taxonomy" id="28108"/>
    <lineage>
        <taxon>Bacteria</taxon>
        <taxon>Pseudomonadati</taxon>
        <taxon>Pseudomonadota</taxon>
        <taxon>Gammaproteobacteria</taxon>
        <taxon>Alteromonadales</taxon>
        <taxon>Alteromonadaceae</taxon>
        <taxon>Alteromonas/Salinimonas group</taxon>
        <taxon>Alteromonas</taxon>
    </lineage>
</organism>
<proteinExistence type="predicted"/>
<dbReference type="GeneID" id="56269357"/>
<reference evidence="1 2" key="1">
    <citation type="submission" date="2015-12" db="EMBL/GenBank/DDBJ databases">
        <authorList>
            <person name="Shamseldin A."/>
            <person name="Moawad H."/>
            <person name="Abd El-Rahim W.M."/>
            <person name="Sadowsky M.J."/>
        </authorList>
    </citation>
    <scope>NUCLEOTIDE SEQUENCE [LARGE SCALE GENOMIC DNA]</scope>
    <source>
        <strain evidence="1 2">D7</strain>
    </source>
</reference>
<accession>A0A126PZT7</accession>